<evidence type="ECO:0000259" key="2">
    <source>
        <dbReference type="Pfam" id="PF01370"/>
    </source>
</evidence>
<feature type="region of interest" description="Disordered" evidence="1">
    <location>
        <begin position="120"/>
        <end position="139"/>
    </location>
</feature>
<dbReference type="SUPFAM" id="SSF51735">
    <property type="entry name" value="NAD(P)-binding Rossmann-fold domains"/>
    <property type="match status" value="1"/>
</dbReference>
<dbReference type="InterPro" id="IPR001509">
    <property type="entry name" value="Epimerase_deHydtase"/>
</dbReference>
<dbReference type="PANTHER" id="PTHR43245:SF13">
    <property type="entry name" value="UDP-D-APIOSE_UDP-D-XYLOSE SYNTHASE 2"/>
    <property type="match status" value="1"/>
</dbReference>
<keyword evidence="4" id="KW-1185">Reference proteome</keyword>
<feature type="domain" description="NAD-dependent epimerase/dehydratase" evidence="2">
    <location>
        <begin position="8"/>
        <end position="230"/>
    </location>
</feature>
<accession>A0A117P7I8</accession>
<evidence type="ECO:0000313" key="4">
    <source>
        <dbReference type="Proteomes" id="UP000054024"/>
    </source>
</evidence>
<reference evidence="3" key="1">
    <citation type="submission" date="2015-10" db="EMBL/GenBank/DDBJ databases">
        <title>Draft genome sequence of Streptomyces curacoi DSM 40107, type strain for the species Streptomyces curacoi.</title>
        <authorList>
            <person name="Ruckert C."/>
            <person name="Winkler A."/>
            <person name="Kalinowski J."/>
            <person name="Kampfer P."/>
            <person name="Glaeser S."/>
        </authorList>
    </citation>
    <scope>NUCLEOTIDE SEQUENCE [LARGE SCALE GENOMIC DNA]</scope>
    <source>
        <strain evidence="3">DSM 40107</strain>
    </source>
</reference>
<dbReference type="EMBL" id="LMWJ01000013">
    <property type="protein sequence ID" value="KUM74530.1"/>
    <property type="molecule type" value="Genomic_DNA"/>
</dbReference>
<protein>
    <submittedName>
        <fullName evidence="3">NDP-hexose 4-ketoreductase</fullName>
    </submittedName>
</protein>
<dbReference type="RefSeq" id="WP_062150238.1">
    <property type="nucleotide sequence ID" value="NZ_KQ947988.1"/>
</dbReference>
<organism evidence="3 4">
    <name type="scientific">Streptomyces curacoi</name>
    <dbReference type="NCBI Taxonomy" id="146536"/>
    <lineage>
        <taxon>Bacteria</taxon>
        <taxon>Bacillati</taxon>
        <taxon>Actinomycetota</taxon>
        <taxon>Actinomycetes</taxon>
        <taxon>Kitasatosporales</taxon>
        <taxon>Streptomycetaceae</taxon>
        <taxon>Streptomyces</taxon>
    </lineage>
</organism>
<gene>
    <name evidence="3" type="ORF">AQI70_16915</name>
</gene>
<dbReference type="AlphaFoldDB" id="A0A117P7I8"/>
<dbReference type="Pfam" id="PF01370">
    <property type="entry name" value="Epimerase"/>
    <property type="match status" value="1"/>
</dbReference>
<evidence type="ECO:0000256" key="1">
    <source>
        <dbReference type="SAM" id="MobiDB-lite"/>
    </source>
</evidence>
<dbReference type="InterPro" id="IPR050177">
    <property type="entry name" value="Lipid_A_modif_metabolic_enz"/>
</dbReference>
<feature type="compositionally biased region" description="Low complexity" evidence="1">
    <location>
        <begin position="129"/>
        <end position="139"/>
    </location>
</feature>
<name>A0A117P7I8_9ACTN</name>
<evidence type="ECO:0000313" key="3">
    <source>
        <dbReference type="EMBL" id="KUM74530.1"/>
    </source>
</evidence>
<dbReference type="PANTHER" id="PTHR43245">
    <property type="entry name" value="BIFUNCTIONAL POLYMYXIN RESISTANCE PROTEIN ARNA"/>
    <property type="match status" value="1"/>
</dbReference>
<dbReference type="Proteomes" id="UP000054024">
    <property type="component" value="Unassembled WGS sequence"/>
</dbReference>
<dbReference type="InterPro" id="IPR036291">
    <property type="entry name" value="NAD(P)-bd_dom_sf"/>
</dbReference>
<dbReference type="OrthoDB" id="4559195at2"/>
<dbReference type="Gene3D" id="3.90.25.10">
    <property type="entry name" value="UDP-galactose 4-epimerase, domain 1"/>
    <property type="match status" value="1"/>
</dbReference>
<dbReference type="STRING" id="146536.AQI70_16915"/>
<sequence length="325" mass="34322">MADERERVLVAGGTGFVGRQLCADLTAAGAEVAAIARRVPDFPLPGRLLVLDVTTASPGELADVIDSVRPHTVVNAIGSNWGIAERDMETNCAVPTRRLLDALRRTACRPYVVHLGSVLEYGPTPPGEPTRTASPPRPTTAYGKAKLAASRAVLEAAAEGVVEAGVLRIANVAGPGTPAVSLLGRVAGRLAEAVTRDMLPAVVELSQLRAHRDYVDVRDVSDAVLAATRARIPGLVVPIGRGEAVPVRWLVDLLVEVSGVPAEVRELPAAATGAAGDDWIQVDPEPARELLGWTAVRSLHESVTGLWADTLRRQAIPQHAEPRRS</sequence>
<proteinExistence type="predicted"/>
<dbReference type="Gene3D" id="3.40.50.720">
    <property type="entry name" value="NAD(P)-binding Rossmann-like Domain"/>
    <property type="match status" value="1"/>
</dbReference>
<comment type="caution">
    <text evidence="3">The sequence shown here is derived from an EMBL/GenBank/DDBJ whole genome shotgun (WGS) entry which is preliminary data.</text>
</comment>